<feature type="domain" description="Glycosyl hydrolase family 13 catalytic" evidence="3">
    <location>
        <begin position="11"/>
        <end position="360"/>
    </location>
</feature>
<dbReference type="EMBL" id="JADJIB010000005">
    <property type="protein sequence ID" value="MBK7274260.1"/>
    <property type="molecule type" value="Genomic_DNA"/>
</dbReference>
<dbReference type="InterPro" id="IPR006047">
    <property type="entry name" value="GH13_cat_dom"/>
</dbReference>
<dbReference type="Gene3D" id="3.20.20.80">
    <property type="entry name" value="Glycosidases"/>
    <property type="match status" value="1"/>
</dbReference>
<evidence type="ECO:0000313" key="5">
    <source>
        <dbReference type="Proteomes" id="UP000726105"/>
    </source>
</evidence>
<gene>
    <name evidence="4" type="ORF">IPI13_14200</name>
</gene>
<name>A0A935ILC5_9MICO</name>
<evidence type="ECO:0000259" key="3">
    <source>
        <dbReference type="SMART" id="SM00642"/>
    </source>
</evidence>
<dbReference type="PANTHER" id="PTHR10357:SF210">
    <property type="entry name" value="MALTODEXTRIN GLUCOSIDASE"/>
    <property type="match status" value="1"/>
</dbReference>
<evidence type="ECO:0000256" key="2">
    <source>
        <dbReference type="ARBA" id="ARBA00023295"/>
    </source>
</evidence>
<reference evidence="4 5" key="1">
    <citation type="submission" date="2020-10" db="EMBL/GenBank/DDBJ databases">
        <title>Connecting structure to function with the recovery of over 1000 high-quality activated sludge metagenome-assembled genomes encoding full-length rRNA genes using long-read sequencing.</title>
        <authorList>
            <person name="Singleton C.M."/>
            <person name="Petriglieri F."/>
            <person name="Kristensen J.M."/>
            <person name="Kirkegaard R.H."/>
            <person name="Michaelsen T.Y."/>
            <person name="Andersen M.H."/>
            <person name="Karst S.M."/>
            <person name="Dueholm M.S."/>
            <person name="Nielsen P.H."/>
            <person name="Albertsen M."/>
        </authorList>
    </citation>
    <scope>NUCLEOTIDE SEQUENCE [LARGE SCALE GENOMIC DNA]</scope>
    <source>
        <strain evidence="4">Ega_18-Q3-R5-49_MAXAC.001</strain>
    </source>
</reference>
<dbReference type="SMART" id="SM00642">
    <property type="entry name" value="Aamy"/>
    <property type="match status" value="1"/>
</dbReference>
<evidence type="ECO:0000256" key="1">
    <source>
        <dbReference type="ARBA" id="ARBA00022801"/>
    </source>
</evidence>
<sequence length="423" mass="46477">MSLLDHAIWWHVYPLGFVGASIRPTADHLNELAHPDQAPTPGSLISWLDYAVGLGANGLQLGPVFASTSHGYDTVDHLRIDPRLGGEEMFDALVAACQQRGVLLMLDGVFNHVGAQHPLVRRALAEGPDGELAGLFRLDWTPEGGRPAGWEGFTDLVEFNHDDPRAVDLVVEVMEHWLARGISGWRLDVAYAVPLAFWRAVTDRVRAAYPSAVFVGEVIHGDYRAFVSEGGLDSVTEYELWKAIWSSLVDHNPWEIGHTLERHDALLQSFIPMTFVGNHDVTRIATKVGDAGAVVALVLLMTVGGTPSLYYGDEQAFRGEKTERLGGDDEVRPAFPAAPDALAAEGWWMYRTHRELIALRRRHSWLQRARTSVVDKEGSLITYVSTGAGETEQVTVVLDLGEQPSAVVTDHAGIEIFRFPSAP</sequence>
<dbReference type="AlphaFoldDB" id="A0A935ILC5"/>
<protein>
    <submittedName>
        <fullName evidence="4">Alpha-amylase family protein</fullName>
    </submittedName>
</protein>
<dbReference type="SUPFAM" id="SSF51445">
    <property type="entry name" value="(Trans)glycosidases"/>
    <property type="match status" value="1"/>
</dbReference>
<dbReference type="InterPro" id="IPR017853">
    <property type="entry name" value="GH"/>
</dbReference>
<keyword evidence="1" id="KW-0378">Hydrolase</keyword>
<dbReference type="PANTHER" id="PTHR10357">
    <property type="entry name" value="ALPHA-AMYLASE FAMILY MEMBER"/>
    <property type="match status" value="1"/>
</dbReference>
<dbReference type="CDD" id="cd11354">
    <property type="entry name" value="AmyAc_bac_CMD_like"/>
    <property type="match status" value="1"/>
</dbReference>
<keyword evidence="2" id="KW-0326">Glycosidase</keyword>
<dbReference type="GO" id="GO:0005975">
    <property type="term" value="P:carbohydrate metabolic process"/>
    <property type="evidence" value="ECO:0007669"/>
    <property type="project" value="InterPro"/>
</dbReference>
<proteinExistence type="predicted"/>
<comment type="caution">
    <text evidence="4">The sequence shown here is derived from an EMBL/GenBank/DDBJ whole genome shotgun (WGS) entry which is preliminary data.</text>
</comment>
<accession>A0A935ILC5</accession>
<dbReference type="Proteomes" id="UP000726105">
    <property type="component" value="Unassembled WGS sequence"/>
</dbReference>
<evidence type="ECO:0000313" key="4">
    <source>
        <dbReference type="EMBL" id="MBK7274260.1"/>
    </source>
</evidence>
<dbReference type="Pfam" id="PF00128">
    <property type="entry name" value="Alpha-amylase"/>
    <property type="match status" value="1"/>
</dbReference>
<dbReference type="GO" id="GO:0016798">
    <property type="term" value="F:hydrolase activity, acting on glycosyl bonds"/>
    <property type="evidence" value="ECO:0007669"/>
    <property type="project" value="UniProtKB-KW"/>
</dbReference>
<organism evidence="4 5">
    <name type="scientific">Candidatus Phosphoribacter hodrii</name>
    <dbReference type="NCBI Taxonomy" id="2953743"/>
    <lineage>
        <taxon>Bacteria</taxon>
        <taxon>Bacillati</taxon>
        <taxon>Actinomycetota</taxon>
        <taxon>Actinomycetes</taxon>
        <taxon>Micrococcales</taxon>
        <taxon>Dermatophilaceae</taxon>
        <taxon>Candidatus Phosphoribacter</taxon>
    </lineage>
</organism>